<dbReference type="STRING" id="3827.A0A1S2XNW0"/>
<dbReference type="Proteomes" id="UP000087171">
    <property type="component" value="Chromosome Ca3"/>
</dbReference>
<dbReference type="PANTHER" id="PTHR33122">
    <property type="entry name" value="LIPID BINDING PROTEIN-RELATED"/>
    <property type="match status" value="1"/>
</dbReference>
<dbReference type="GO" id="GO:0005504">
    <property type="term" value="F:fatty acid binding"/>
    <property type="evidence" value="ECO:0007669"/>
    <property type="project" value="InterPro"/>
</dbReference>
<reference evidence="3" key="1">
    <citation type="journal article" date="2013" name="Nat. Biotechnol.">
        <title>Draft genome sequence of chickpea (Cicer arietinum) provides a resource for trait improvement.</title>
        <authorList>
            <person name="Varshney R.K."/>
            <person name="Song C."/>
            <person name="Saxena R.K."/>
            <person name="Azam S."/>
            <person name="Yu S."/>
            <person name="Sharpe A.G."/>
            <person name="Cannon S."/>
            <person name="Baek J."/>
            <person name="Rosen B.D."/>
            <person name="Tar'an B."/>
            <person name="Millan T."/>
            <person name="Zhang X."/>
            <person name="Ramsay L.D."/>
            <person name="Iwata A."/>
            <person name="Wang Y."/>
            <person name="Nelson W."/>
            <person name="Farmer A.D."/>
            <person name="Gaur P.M."/>
            <person name="Soderlund C."/>
            <person name="Penmetsa R.V."/>
            <person name="Xu C."/>
            <person name="Bharti A.K."/>
            <person name="He W."/>
            <person name="Winter P."/>
            <person name="Zhao S."/>
            <person name="Hane J.K."/>
            <person name="Carrasquilla-Garcia N."/>
            <person name="Condie J.A."/>
            <person name="Upadhyaya H.D."/>
            <person name="Luo M.C."/>
            <person name="Thudi M."/>
            <person name="Gowda C.L."/>
            <person name="Singh N.P."/>
            <person name="Lichtenzveig J."/>
            <person name="Gali K.K."/>
            <person name="Rubio J."/>
            <person name="Nadarajan N."/>
            <person name="Dolezel J."/>
            <person name="Bansal K.C."/>
            <person name="Xu X."/>
            <person name="Edwards D."/>
            <person name="Zhang G."/>
            <person name="Kahl G."/>
            <person name="Gil J."/>
            <person name="Singh K.B."/>
            <person name="Datta S.K."/>
            <person name="Jackson S.A."/>
            <person name="Wang J."/>
            <person name="Cook D.R."/>
        </authorList>
    </citation>
    <scope>NUCLEOTIDE SEQUENCE [LARGE SCALE GENOMIC DNA]</scope>
    <source>
        <strain evidence="3">cv. CDC Frontier</strain>
    </source>
</reference>
<dbReference type="InterPro" id="IPR016140">
    <property type="entry name" value="Bifunc_inhib/LTP/seed_store"/>
</dbReference>
<evidence type="ECO:0000256" key="1">
    <source>
        <dbReference type="SAM" id="SignalP"/>
    </source>
</evidence>
<gene>
    <name evidence="4" type="primary">LOC101499233</name>
</gene>
<dbReference type="GO" id="GO:0009627">
    <property type="term" value="P:systemic acquired resistance"/>
    <property type="evidence" value="ECO:0007669"/>
    <property type="project" value="InterPro"/>
</dbReference>
<dbReference type="Pfam" id="PF00234">
    <property type="entry name" value="Tryp_alpha_amyl"/>
    <property type="match status" value="1"/>
</dbReference>
<name>A0A1S2XNW0_CICAR</name>
<dbReference type="RefSeq" id="XP_004492249.1">
    <property type="nucleotide sequence ID" value="XM_004492192.3"/>
</dbReference>
<dbReference type="PaxDb" id="3827-XP_004492249.1"/>
<dbReference type="PROSITE" id="PS51257">
    <property type="entry name" value="PROKAR_LIPOPROTEIN"/>
    <property type="match status" value="1"/>
</dbReference>
<sequence length="105" mass="11380">MVMKEQRKLVLMLLMVMVIIMGCMLKGSNGFSLCNMNEDGLDACKPAVTQPPEDPKPECCKALNGADLRCLCSYKNSSELPLFGIDPILASSLPAKCNLTPPDNC</sequence>
<dbReference type="SMR" id="A0A1S2XNW0"/>
<dbReference type="AlphaFoldDB" id="A0A1S2XNW0"/>
<dbReference type="InterPro" id="IPR044741">
    <property type="entry name" value="NsLTP-like"/>
</dbReference>
<protein>
    <submittedName>
        <fullName evidence="4">Lipid-transfer protein DIR1</fullName>
    </submittedName>
</protein>
<dbReference type="InterPro" id="IPR039265">
    <property type="entry name" value="DIR1-like"/>
</dbReference>
<keyword evidence="1" id="KW-0732">Signal</keyword>
<feature type="chain" id="PRO_5010233513" evidence="1">
    <location>
        <begin position="31"/>
        <end position="105"/>
    </location>
</feature>
<dbReference type="OrthoDB" id="643149at2759"/>
<feature type="domain" description="Bifunctional inhibitor/plant lipid transfer protein/seed storage helical" evidence="2">
    <location>
        <begin position="34"/>
        <end position="105"/>
    </location>
</feature>
<keyword evidence="3" id="KW-1185">Reference proteome</keyword>
<dbReference type="InterPro" id="IPR036312">
    <property type="entry name" value="Bifun_inhib/LTP/seed_sf"/>
</dbReference>
<dbReference type="PANTHER" id="PTHR33122:SF60">
    <property type="entry name" value="LIPID-TRANSFER PROTEIN DIR1-RELATED"/>
    <property type="match status" value="1"/>
</dbReference>
<organism evidence="3 4">
    <name type="scientific">Cicer arietinum</name>
    <name type="common">Chickpea</name>
    <name type="synonym">Garbanzo</name>
    <dbReference type="NCBI Taxonomy" id="3827"/>
    <lineage>
        <taxon>Eukaryota</taxon>
        <taxon>Viridiplantae</taxon>
        <taxon>Streptophyta</taxon>
        <taxon>Embryophyta</taxon>
        <taxon>Tracheophyta</taxon>
        <taxon>Spermatophyta</taxon>
        <taxon>Magnoliopsida</taxon>
        <taxon>eudicotyledons</taxon>
        <taxon>Gunneridae</taxon>
        <taxon>Pentapetalae</taxon>
        <taxon>rosids</taxon>
        <taxon>fabids</taxon>
        <taxon>Fabales</taxon>
        <taxon>Fabaceae</taxon>
        <taxon>Papilionoideae</taxon>
        <taxon>50 kb inversion clade</taxon>
        <taxon>NPAAA clade</taxon>
        <taxon>Hologalegina</taxon>
        <taxon>IRL clade</taxon>
        <taxon>Cicereae</taxon>
        <taxon>Cicer</taxon>
    </lineage>
</organism>
<dbReference type="CDD" id="cd04660">
    <property type="entry name" value="nsLTP_like"/>
    <property type="match status" value="1"/>
</dbReference>
<feature type="signal peptide" evidence="1">
    <location>
        <begin position="1"/>
        <end position="30"/>
    </location>
</feature>
<evidence type="ECO:0000259" key="2">
    <source>
        <dbReference type="SMART" id="SM00499"/>
    </source>
</evidence>
<reference evidence="4" key="2">
    <citation type="submission" date="2025-08" db="UniProtKB">
        <authorList>
            <consortium name="RefSeq"/>
        </authorList>
    </citation>
    <scope>IDENTIFICATION</scope>
    <source>
        <tissue evidence="4">Etiolated seedlings</tissue>
    </source>
</reference>
<proteinExistence type="predicted"/>
<dbReference type="eggNOG" id="ENOG502S7QX">
    <property type="taxonomic scope" value="Eukaryota"/>
</dbReference>
<accession>A0A1S2XNW0</accession>
<dbReference type="SMART" id="SM00499">
    <property type="entry name" value="AAI"/>
    <property type="match status" value="1"/>
</dbReference>
<dbReference type="SUPFAM" id="SSF47699">
    <property type="entry name" value="Bifunctional inhibitor/lipid-transfer protein/seed storage 2S albumin"/>
    <property type="match status" value="1"/>
</dbReference>
<evidence type="ECO:0000313" key="4">
    <source>
        <dbReference type="RefSeq" id="XP_004492249.1"/>
    </source>
</evidence>
<evidence type="ECO:0000313" key="3">
    <source>
        <dbReference type="Proteomes" id="UP000087171"/>
    </source>
</evidence>
<dbReference type="Gene3D" id="1.10.110.10">
    <property type="entry name" value="Plant lipid-transfer and hydrophobic proteins"/>
    <property type="match status" value="1"/>
</dbReference>